<keyword evidence="2" id="KW-1185">Reference proteome</keyword>
<name>A0A0C3QDW7_9AGAM</name>
<dbReference type="PANTHER" id="PTHR48100">
    <property type="entry name" value="BROAD-SPECIFICITY PHOSPHATASE YOR283W-RELATED"/>
    <property type="match status" value="1"/>
</dbReference>
<protein>
    <recommendedName>
        <fullName evidence="3">Phosphoglycerate mutase</fullName>
    </recommendedName>
</protein>
<sequence>TVPGYFIHDEPTLNVHELSPPPPRFGLIDSSPDYWTKFKATVKKLNDEAGPSCSYKVVFLGRHGEGYHNVAEAFYGTKAWDDYWSLQNGNGTITWGPDAELTELGMEQARMAHTRWVAELDAGGGVPLPTKIYSSPLSRAGKTLEITFRDVSNERPLIMENLREVIGVHTCDKRSTRSKIHRAFPQFDIEQGFTEEDLLWKPDVRETDKERDIRVRRVFDKILQTDDTYIAIVAHGGVIQSSLQVIGHRPYPVMTGGTYMLASQKFVFFVDS</sequence>
<dbReference type="GO" id="GO:0005737">
    <property type="term" value="C:cytoplasm"/>
    <property type="evidence" value="ECO:0007669"/>
    <property type="project" value="TreeGrafter"/>
</dbReference>
<gene>
    <name evidence="1" type="ORF">M407DRAFT_77591</name>
</gene>
<dbReference type="InterPro" id="IPR029033">
    <property type="entry name" value="His_PPase_superfam"/>
</dbReference>
<dbReference type="Pfam" id="PF00300">
    <property type="entry name" value="His_Phos_1"/>
    <property type="match status" value="1"/>
</dbReference>
<dbReference type="GO" id="GO:0016791">
    <property type="term" value="F:phosphatase activity"/>
    <property type="evidence" value="ECO:0007669"/>
    <property type="project" value="TreeGrafter"/>
</dbReference>
<evidence type="ECO:0000313" key="1">
    <source>
        <dbReference type="EMBL" id="KIO23881.1"/>
    </source>
</evidence>
<dbReference type="PANTHER" id="PTHR48100:SF1">
    <property type="entry name" value="HISTIDINE PHOSPHATASE FAMILY PROTEIN-RELATED"/>
    <property type="match status" value="1"/>
</dbReference>
<evidence type="ECO:0000313" key="2">
    <source>
        <dbReference type="Proteomes" id="UP000054248"/>
    </source>
</evidence>
<organism evidence="1 2">
    <name type="scientific">Tulasnella calospora MUT 4182</name>
    <dbReference type="NCBI Taxonomy" id="1051891"/>
    <lineage>
        <taxon>Eukaryota</taxon>
        <taxon>Fungi</taxon>
        <taxon>Dikarya</taxon>
        <taxon>Basidiomycota</taxon>
        <taxon>Agaricomycotina</taxon>
        <taxon>Agaricomycetes</taxon>
        <taxon>Cantharellales</taxon>
        <taxon>Tulasnellaceae</taxon>
        <taxon>Tulasnella</taxon>
    </lineage>
</organism>
<accession>A0A0C3QDW7</accession>
<dbReference type="OrthoDB" id="496981at2759"/>
<proteinExistence type="predicted"/>
<feature type="non-terminal residue" evidence="1">
    <location>
        <position position="1"/>
    </location>
</feature>
<dbReference type="SUPFAM" id="SSF53254">
    <property type="entry name" value="Phosphoglycerate mutase-like"/>
    <property type="match status" value="1"/>
</dbReference>
<dbReference type="InterPro" id="IPR050275">
    <property type="entry name" value="PGM_Phosphatase"/>
</dbReference>
<dbReference type="SMART" id="SM00855">
    <property type="entry name" value="PGAM"/>
    <property type="match status" value="1"/>
</dbReference>
<dbReference type="EMBL" id="KN823073">
    <property type="protein sequence ID" value="KIO23881.1"/>
    <property type="molecule type" value="Genomic_DNA"/>
</dbReference>
<dbReference type="HOGENOM" id="CLU_039184_0_0_1"/>
<dbReference type="Gene3D" id="3.40.50.1240">
    <property type="entry name" value="Phosphoglycerate mutase-like"/>
    <property type="match status" value="1"/>
</dbReference>
<evidence type="ECO:0008006" key="3">
    <source>
        <dbReference type="Google" id="ProtNLM"/>
    </source>
</evidence>
<dbReference type="Proteomes" id="UP000054248">
    <property type="component" value="Unassembled WGS sequence"/>
</dbReference>
<dbReference type="InterPro" id="IPR013078">
    <property type="entry name" value="His_Pase_superF_clade-1"/>
</dbReference>
<reference evidence="2" key="2">
    <citation type="submission" date="2015-01" db="EMBL/GenBank/DDBJ databases">
        <title>Evolutionary Origins and Diversification of the Mycorrhizal Mutualists.</title>
        <authorList>
            <consortium name="DOE Joint Genome Institute"/>
            <consortium name="Mycorrhizal Genomics Consortium"/>
            <person name="Kohler A."/>
            <person name="Kuo A."/>
            <person name="Nagy L.G."/>
            <person name="Floudas D."/>
            <person name="Copeland A."/>
            <person name="Barry K.W."/>
            <person name="Cichocki N."/>
            <person name="Veneault-Fourrey C."/>
            <person name="LaButti K."/>
            <person name="Lindquist E.A."/>
            <person name="Lipzen A."/>
            <person name="Lundell T."/>
            <person name="Morin E."/>
            <person name="Murat C."/>
            <person name="Riley R."/>
            <person name="Ohm R."/>
            <person name="Sun H."/>
            <person name="Tunlid A."/>
            <person name="Henrissat B."/>
            <person name="Grigoriev I.V."/>
            <person name="Hibbett D.S."/>
            <person name="Martin F."/>
        </authorList>
    </citation>
    <scope>NUCLEOTIDE SEQUENCE [LARGE SCALE GENOMIC DNA]</scope>
    <source>
        <strain evidence="2">MUT 4182</strain>
    </source>
</reference>
<dbReference type="CDD" id="cd07067">
    <property type="entry name" value="HP_PGM_like"/>
    <property type="match status" value="1"/>
</dbReference>
<reference evidence="1 2" key="1">
    <citation type="submission" date="2014-04" db="EMBL/GenBank/DDBJ databases">
        <authorList>
            <consortium name="DOE Joint Genome Institute"/>
            <person name="Kuo A."/>
            <person name="Girlanda M."/>
            <person name="Perotto S."/>
            <person name="Kohler A."/>
            <person name="Nagy L.G."/>
            <person name="Floudas D."/>
            <person name="Copeland A."/>
            <person name="Barry K.W."/>
            <person name="Cichocki N."/>
            <person name="Veneault-Fourrey C."/>
            <person name="LaButti K."/>
            <person name="Lindquist E.A."/>
            <person name="Lipzen A."/>
            <person name="Lundell T."/>
            <person name="Morin E."/>
            <person name="Murat C."/>
            <person name="Sun H."/>
            <person name="Tunlid A."/>
            <person name="Henrissat B."/>
            <person name="Grigoriev I.V."/>
            <person name="Hibbett D.S."/>
            <person name="Martin F."/>
            <person name="Nordberg H.P."/>
            <person name="Cantor M.N."/>
            <person name="Hua S.X."/>
        </authorList>
    </citation>
    <scope>NUCLEOTIDE SEQUENCE [LARGE SCALE GENOMIC DNA]</scope>
    <source>
        <strain evidence="1 2">MUT 4182</strain>
    </source>
</reference>
<dbReference type="AlphaFoldDB" id="A0A0C3QDW7"/>